<sequence>MLQQKLKHRDLLSKKLKSDKTTDKQIFNMFKILSTIRALLVENYILEKKCGRRKSIVNILAHRSDDKTLPNEVKAKASYIVNRKTIQRLDDKIKNIQSIVATKISTACIDTKPYTRGQKNLPPVLLDLAYLVGQSIINSLTALENNFGLNDAVSKGGFVISGYDEGNKILTIDPLPFYTNNGSVNPLNSLLSSGYGSSGILLSILPFAYKLWLSSNGKINYGNVKEFEDYVEFLQSLGLNFNPSDIGLGQGKNIAQIYDKNYEDNLGNNLLGTSILLFKRGRGNNKRYGLLHADGKGDDYSEVDVKNSLYDQIVIGDRKLSYRSRIYYVKKEGVVLSTETEIGNIDQMIAYFIENPKKGGYAFYEREDKYYKSIGGKNGSVTRRIKRKSNVSPETAIQNLSGNLVVNYYNRLYKQDNTLRLVEEDDRPLPSSFKLIRNKGTWSISSGGYVSNVVKPINLIRLDEIKNKITEMSDESENSLELINKLLDISNEYPSIPSILYSKYLRPLSKSSTTFIKKYV</sequence>
<dbReference type="EMBL" id="MK500302">
    <property type="protein sequence ID" value="QBK85047.1"/>
    <property type="molecule type" value="Genomic_DNA"/>
</dbReference>
<reference evidence="1" key="1">
    <citation type="journal article" date="2019" name="MBio">
        <title>Virus Genomes from Deep Sea Sediments Expand the Ocean Megavirome and Support Independent Origins of Viral Gigantism.</title>
        <authorList>
            <person name="Backstrom D."/>
            <person name="Yutin N."/>
            <person name="Jorgensen S.L."/>
            <person name="Dharamshi J."/>
            <person name="Homa F."/>
            <person name="Zaremba-Niedwiedzka K."/>
            <person name="Spang A."/>
            <person name="Wolf Y.I."/>
            <person name="Koonin E.V."/>
            <person name="Ettema T.J."/>
        </authorList>
    </citation>
    <scope>NUCLEOTIDE SEQUENCE</scope>
</reference>
<evidence type="ECO:0000313" key="1">
    <source>
        <dbReference type="EMBL" id="QBK85047.1"/>
    </source>
</evidence>
<name>A0A481YQ52_9VIRU</name>
<accession>A0A481YQ52</accession>
<gene>
    <name evidence="1" type="ORF">LCDPAC02_02460</name>
</gene>
<proteinExistence type="predicted"/>
<organism evidence="1">
    <name type="scientific">Pithovirus LCDPAC02</name>
    <dbReference type="NCBI Taxonomy" id="2506601"/>
    <lineage>
        <taxon>Viruses</taxon>
        <taxon>Pithoviruses</taxon>
    </lineage>
</organism>
<protein>
    <submittedName>
        <fullName evidence="1">Uncharacterized protein</fullName>
    </submittedName>
</protein>